<proteinExistence type="predicted"/>
<organism evidence="1">
    <name type="scientific">uncultured Caudovirales phage</name>
    <dbReference type="NCBI Taxonomy" id="2100421"/>
    <lineage>
        <taxon>Viruses</taxon>
        <taxon>Duplodnaviria</taxon>
        <taxon>Heunggongvirae</taxon>
        <taxon>Uroviricota</taxon>
        <taxon>Caudoviricetes</taxon>
        <taxon>Peduoviridae</taxon>
        <taxon>Maltschvirus</taxon>
        <taxon>Maltschvirus maltsch</taxon>
    </lineage>
</organism>
<reference evidence="1" key="1">
    <citation type="submission" date="2020-04" db="EMBL/GenBank/DDBJ databases">
        <authorList>
            <person name="Chiriac C."/>
            <person name="Salcher M."/>
            <person name="Ghai R."/>
            <person name="Kavagutti S V."/>
        </authorList>
    </citation>
    <scope>NUCLEOTIDE SEQUENCE</scope>
</reference>
<gene>
    <name evidence="1" type="ORF">UFOVP730_2</name>
</gene>
<protein>
    <submittedName>
        <fullName evidence="1">Uncharacterized protein</fullName>
    </submittedName>
</protein>
<sequence length="85" mass="9317">MSKVNSYVVASPPSIPESSPRWLYEELRKAAVVINELVERSNASYNTPPVNPRPGMVVYAEAPWNPGGGSGFFYGWTGSSWAKLN</sequence>
<dbReference type="EMBL" id="LR796716">
    <property type="protein sequence ID" value="CAB4160611.1"/>
    <property type="molecule type" value="Genomic_DNA"/>
</dbReference>
<name>A0A6J5NTH0_9CAUD</name>
<accession>A0A6J5NTH0</accession>
<evidence type="ECO:0000313" key="1">
    <source>
        <dbReference type="EMBL" id="CAB4160611.1"/>
    </source>
</evidence>